<dbReference type="PANTHER" id="PTHR43249:SF1">
    <property type="entry name" value="D-GLUCOSIDE 3-DEHYDROGENASE"/>
    <property type="match status" value="1"/>
</dbReference>
<reference evidence="4" key="1">
    <citation type="submission" date="2016-12" db="EMBL/GenBank/DDBJ databases">
        <authorList>
            <person name="Varghese N."/>
            <person name="Submissions S."/>
        </authorList>
    </citation>
    <scope>NUCLEOTIDE SEQUENCE [LARGE SCALE GENOMIC DNA]</scope>
    <source>
        <strain evidence="4">DSM 25035</strain>
    </source>
</reference>
<dbReference type="InterPro" id="IPR036291">
    <property type="entry name" value="NAD(P)-bd_dom_sf"/>
</dbReference>
<dbReference type="SUPFAM" id="SSF51735">
    <property type="entry name" value="NAD(P)-binding Rossmann-fold domains"/>
    <property type="match status" value="1"/>
</dbReference>
<dbReference type="OrthoDB" id="9795543at2"/>
<protein>
    <submittedName>
        <fullName evidence="3">Predicted dehydrogenase</fullName>
    </submittedName>
</protein>
<dbReference type="InterPro" id="IPR052515">
    <property type="entry name" value="Gfo/Idh/MocA_Oxidoreductase"/>
</dbReference>
<dbReference type="STRING" id="1073327.SAMN04488108_3688"/>
<name>A0A1M7ZIY6_9BACT</name>
<feature type="domain" description="Gfo/Idh/MocA-like oxidoreductase N-terminal" evidence="1">
    <location>
        <begin position="6"/>
        <end position="121"/>
    </location>
</feature>
<dbReference type="Gene3D" id="3.30.360.10">
    <property type="entry name" value="Dihydrodipicolinate Reductase, domain 2"/>
    <property type="match status" value="1"/>
</dbReference>
<evidence type="ECO:0000313" key="3">
    <source>
        <dbReference type="EMBL" id="SHO64838.1"/>
    </source>
</evidence>
<dbReference type="AlphaFoldDB" id="A0A1M7ZIY6"/>
<gene>
    <name evidence="3" type="ORF">SAMN04488108_3688</name>
</gene>
<dbReference type="GO" id="GO:0000166">
    <property type="term" value="F:nucleotide binding"/>
    <property type="evidence" value="ECO:0007669"/>
    <property type="project" value="InterPro"/>
</dbReference>
<dbReference type="Pfam" id="PF01408">
    <property type="entry name" value="GFO_IDH_MocA"/>
    <property type="match status" value="1"/>
</dbReference>
<evidence type="ECO:0000259" key="1">
    <source>
        <dbReference type="Pfam" id="PF01408"/>
    </source>
</evidence>
<evidence type="ECO:0000259" key="2">
    <source>
        <dbReference type="Pfam" id="PF22725"/>
    </source>
</evidence>
<accession>A0A1M7ZIY6</accession>
<organism evidence="3 4">
    <name type="scientific">Algoriphagus zhangzhouensis</name>
    <dbReference type="NCBI Taxonomy" id="1073327"/>
    <lineage>
        <taxon>Bacteria</taxon>
        <taxon>Pseudomonadati</taxon>
        <taxon>Bacteroidota</taxon>
        <taxon>Cytophagia</taxon>
        <taxon>Cytophagales</taxon>
        <taxon>Cyclobacteriaceae</taxon>
        <taxon>Algoriphagus</taxon>
    </lineage>
</organism>
<dbReference type="Pfam" id="PF22725">
    <property type="entry name" value="GFO_IDH_MocA_C3"/>
    <property type="match status" value="1"/>
</dbReference>
<dbReference type="SUPFAM" id="SSF55347">
    <property type="entry name" value="Glyceraldehyde-3-phosphate dehydrogenase-like, C-terminal domain"/>
    <property type="match status" value="1"/>
</dbReference>
<dbReference type="InterPro" id="IPR000683">
    <property type="entry name" value="Gfo/Idh/MocA-like_OxRdtase_N"/>
</dbReference>
<dbReference type="Gene3D" id="3.40.50.720">
    <property type="entry name" value="NAD(P)-binding Rossmann-like Domain"/>
    <property type="match status" value="1"/>
</dbReference>
<keyword evidence="4" id="KW-1185">Reference proteome</keyword>
<proteinExistence type="predicted"/>
<sequence length="343" mass="37485">MKKYGVGIVGTGAITGKQIEAVNGLSNAEVLALFNPNPESAKRAEEKFQMKVDTDMDQFLSTPGMDIVCICSPSGHHLIPSIAAAKAGKHLVIEKPIEVTLSRSDELTKIAEENNVRLEVIFQNRFSEDYQKIVEGVRNGTFGKLLLVNSHINWYRSEEYYATSQYKGTIEGDGGGALINQAIHTLDLMLNITGDVKSVNAKVKTSFHDIEAEDLAMAMVEFKSGALGSITAATALYPGYPERLEVFGSKGSAILEGGKLIAWNIKGEKPLEIKNEAEGSGAADPMAIGYQLHQTQWKEFLEALDSGKPNNVDAKMARKSVELIRGIYLSSRQNKTIEFPFID</sequence>
<dbReference type="PANTHER" id="PTHR43249">
    <property type="entry name" value="UDP-N-ACETYL-2-AMINO-2-DEOXY-D-GLUCURONATE OXIDASE"/>
    <property type="match status" value="1"/>
</dbReference>
<feature type="domain" description="GFO/IDH/MocA-like oxidoreductase" evidence="2">
    <location>
        <begin position="130"/>
        <end position="253"/>
    </location>
</feature>
<dbReference type="RefSeq" id="WP_073573292.1">
    <property type="nucleotide sequence ID" value="NZ_FRXN01000006.1"/>
</dbReference>
<dbReference type="Proteomes" id="UP000184609">
    <property type="component" value="Unassembled WGS sequence"/>
</dbReference>
<evidence type="ECO:0000313" key="4">
    <source>
        <dbReference type="Proteomes" id="UP000184609"/>
    </source>
</evidence>
<dbReference type="InterPro" id="IPR055170">
    <property type="entry name" value="GFO_IDH_MocA-like_dom"/>
</dbReference>
<dbReference type="EMBL" id="FRXN01000006">
    <property type="protein sequence ID" value="SHO64838.1"/>
    <property type="molecule type" value="Genomic_DNA"/>
</dbReference>